<keyword evidence="3" id="KW-1185">Reference proteome</keyword>
<keyword evidence="1" id="KW-0175">Coiled coil</keyword>
<evidence type="ECO:0000256" key="1">
    <source>
        <dbReference type="SAM" id="Coils"/>
    </source>
</evidence>
<dbReference type="Proteomes" id="UP001149303">
    <property type="component" value="Unassembled WGS sequence"/>
</dbReference>
<dbReference type="PROSITE" id="PS51257">
    <property type="entry name" value="PROKAR_LIPOPROTEIN"/>
    <property type="match status" value="1"/>
</dbReference>
<dbReference type="EMBL" id="JAIWJY010000022">
    <property type="protein sequence ID" value="MDE1208457.1"/>
    <property type="molecule type" value="Genomic_DNA"/>
</dbReference>
<reference evidence="2" key="1">
    <citation type="submission" date="2021-09" db="EMBL/GenBank/DDBJ databases">
        <authorList>
            <person name="Smyrli M."/>
        </authorList>
    </citation>
    <scope>NUCLEOTIDE SEQUENCE</scope>
    <source>
        <strain evidence="2">LAR25</strain>
    </source>
</reference>
<evidence type="ECO:0000313" key="3">
    <source>
        <dbReference type="Proteomes" id="UP001149303"/>
    </source>
</evidence>
<dbReference type="RefSeq" id="WP_274641412.1">
    <property type="nucleotide sequence ID" value="NZ_JAIWJY010000022.1"/>
</dbReference>
<accession>A0A9X4ETU9</accession>
<sequence length="143" mass="16692">MKKNIIFFVASLLLLSCNNKELETKLKSLQQENKKLKDSIVRFNYNKIISSEMIILPSNNTNEVKFDGMIYNRLDKVSYDLYQLDTLHYIEGVTKKVIFKNNLSSQFQIKADESLIKNNILYLMAEYNLDSLKVQIPGVLYLK</sequence>
<dbReference type="AlphaFoldDB" id="A0A9X4ETU9"/>
<evidence type="ECO:0008006" key="4">
    <source>
        <dbReference type="Google" id="ProtNLM"/>
    </source>
</evidence>
<organism evidence="2 3">
    <name type="scientific">Tenacibaculum larymnensis</name>
    <dbReference type="NCBI Taxonomy" id="2878201"/>
    <lineage>
        <taxon>Bacteria</taxon>
        <taxon>Pseudomonadati</taxon>
        <taxon>Bacteroidota</taxon>
        <taxon>Flavobacteriia</taxon>
        <taxon>Flavobacteriales</taxon>
        <taxon>Flavobacteriaceae</taxon>
        <taxon>Tenacibaculum</taxon>
    </lineage>
</organism>
<feature type="coiled-coil region" evidence="1">
    <location>
        <begin position="12"/>
        <end position="46"/>
    </location>
</feature>
<gene>
    <name evidence="2" type="ORF">LCI24_16820</name>
</gene>
<evidence type="ECO:0000313" key="2">
    <source>
        <dbReference type="EMBL" id="MDE1208457.1"/>
    </source>
</evidence>
<name>A0A9X4ETU9_9FLAO</name>
<comment type="caution">
    <text evidence="2">The sequence shown here is derived from an EMBL/GenBank/DDBJ whole genome shotgun (WGS) entry which is preliminary data.</text>
</comment>
<protein>
    <recommendedName>
        <fullName evidence="4">Lipoprotein</fullName>
    </recommendedName>
</protein>
<proteinExistence type="predicted"/>